<dbReference type="Proteomes" id="UP001530400">
    <property type="component" value="Unassembled WGS sequence"/>
</dbReference>
<name>A0ABD3QH77_9STRA</name>
<proteinExistence type="inferred from homology"/>
<dbReference type="InterPro" id="IPR036812">
    <property type="entry name" value="NAD(P)_OxRdtase_dom_sf"/>
</dbReference>
<dbReference type="Gene3D" id="3.20.20.100">
    <property type="entry name" value="NADP-dependent oxidoreductase domain"/>
    <property type="match status" value="1"/>
</dbReference>
<evidence type="ECO:0000256" key="2">
    <source>
        <dbReference type="ARBA" id="ARBA00022857"/>
    </source>
</evidence>
<feature type="domain" description="NADP-dependent oxidoreductase" evidence="4">
    <location>
        <begin position="26"/>
        <end position="82"/>
    </location>
</feature>
<accession>A0ABD3QH77</accession>
<dbReference type="InterPro" id="IPR020471">
    <property type="entry name" value="AKR"/>
</dbReference>
<dbReference type="PANTHER" id="PTHR43827:SF3">
    <property type="entry name" value="NADP-DEPENDENT OXIDOREDUCTASE DOMAIN-CONTAINING PROTEIN"/>
    <property type="match status" value="1"/>
</dbReference>
<keyword evidence="3" id="KW-0560">Oxidoreductase</keyword>
<evidence type="ECO:0000256" key="3">
    <source>
        <dbReference type="ARBA" id="ARBA00023002"/>
    </source>
</evidence>
<organism evidence="5 6">
    <name type="scientific">Cyclotella atomus</name>
    <dbReference type="NCBI Taxonomy" id="382360"/>
    <lineage>
        <taxon>Eukaryota</taxon>
        <taxon>Sar</taxon>
        <taxon>Stramenopiles</taxon>
        <taxon>Ochrophyta</taxon>
        <taxon>Bacillariophyta</taxon>
        <taxon>Coscinodiscophyceae</taxon>
        <taxon>Thalassiosirophycidae</taxon>
        <taxon>Stephanodiscales</taxon>
        <taxon>Stephanodiscaceae</taxon>
        <taxon>Cyclotella</taxon>
    </lineage>
</organism>
<dbReference type="InterPro" id="IPR023210">
    <property type="entry name" value="NADP_OxRdtase_dom"/>
</dbReference>
<dbReference type="AlphaFoldDB" id="A0ABD3QH77"/>
<comment type="similarity">
    <text evidence="1">Belongs to the aldo/keto reductase family.</text>
</comment>
<sequence>MAEPYLTLANGSAIPQLAFGLYMVPADDEGVKIILEAIKAGYRHFDTASYYGNEATLGTALKQSGIPREEFFICSKVWNDAQKEGREAVKH</sequence>
<dbReference type="GO" id="GO:0016616">
    <property type="term" value="F:oxidoreductase activity, acting on the CH-OH group of donors, NAD or NADP as acceptor"/>
    <property type="evidence" value="ECO:0007669"/>
    <property type="project" value="UniProtKB-ARBA"/>
</dbReference>
<gene>
    <name evidence="5" type="ORF">ACHAWO_005499</name>
</gene>
<reference evidence="5 6" key="1">
    <citation type="submission" date="2024-10" db="EMBL/GenBank/DDBJ databases">
        <title>Updated reference genomes for cyclostephanoid diatoms.</title>
        <authorList>
            <person name="Roberts W.R."/>
            <person name="Alverson A.J."/>
        </authorList>
    </citation>
    <scope>NUCLEOTIDE SEQUENCE [LARGE SCALE GENOMIC DNA]</scope>
    <source>
        <strain evidence="5 6">AJA010-31</strain>
    </source>
</reference>
<evidence type="ECO:0000313" key="5">
    <source>
        <dbReference type="EMBL" id="KAL3797340.1"/>
    </source>
</evidence>
<keyword evidence="6" id="KW-1185">Reference proteome</keyword>
<dbReference type="PROSITE" id="PS00798">
    <property type="entry name" value="ALDOKETO_REDUCTASE_1"/>
    <property type="match status" value="1"/>
</dbReference>
<dbReference type="EMBL" id="JALLPJ020000257">
    <property type="protein sequence ID" value="KAL3797340.1"/>
    <property type="molecule type" value="Genomic_DNA"/>
</dbReference>
<dbReference type="InterPro" id="IPR018170">
    <property type="entry name" value="Aldo/ket_reductase_CS"/>
</dbReference>
<protein>
    <recommendedName>
        <fullName evidence="4">NADP-dependent oxidoreductase domain-containing protein</fullName>
    </recommendedName>
</protein>
<evidence type="ECO:0000256" key="1">
    <source>
        <dbReference type="ARBA" id="ARBA00007905"/>
    </source>
</evidence>
<evidence type="ECO:0000259" key="4">
    <source>
        <dbReference type="Pfam" id="PF00248"/>
    </source>
</evidence>
<dbReference type="PANTHER" id="PTHR43827">
    <property type="entry name" value="2,5-DIKETO-D-GLUCONIC ACID REDUCTASE"/>
    <property type="match status" value="1"/>
</dbReference>
<evidence type="ECO:0000313" key="6">
    <source>
        <dbReference type="Proteomes" id="UP001530400"/>
    </source>
</evidence>
<keyword evidence="2" id="KW-0521">NADP</keyword>
<comment type="caution">
    <text evidence="5">The sequence shown here is derived from an EMBL/GenBank/DDBJ whole genome shotgun (WGS) entry which is preliminary data.</text>
</comment>
<dbReference type="SUPFAM" id="SSF51430">
    <property type="entry name" value="NAD(P)-linked oxidoreductase"/>
    <property type="match status" value="1"/>
</dbReference>
<dbReference type="Pfam" id="PF00248">
    <property type="entry name" value="Aldo_ket_red"/>
    <property type="match status" value="1"/>
</dbReference>